<gene>
    <name evidence="2" type="ORF">ACAOBT_LOCUS17358</name>
</gene>
<comment type="similarity">
    <text evidence="1">Belongs to the GMC oxidoreductase family.</text>
</comment>
<keyword evidence="3" id="KW-1185">Reference proteome</keyword>
<accession>A0A9P0L049</accession>
<dbReference type="InterPro" id="IPR012132">
    <property type="entry name" value="GMC_OxRdtase"/>
</dbReference>
<evidence type="ECO:0000313" key="2">
    <source>
        <dbReference type="EMBL" id="CAH1986627.1"/>
    </source>
</evidence>
<dbReference type="PANTHER" id="PTHR11552:SF208">
    <property type="entry name" value="RE36204P-RELATED"/>
    <property type="match status" value="1"/>
</dbReference>
<sequence>MLYILAVFSPHRDPEAVDFVIVGAGLSGSVIANRLSEVTGWKILLLEAGGEPNILTEIPIAGPILFPTDYNCGTYAERQESFCSGSVINFMVYTRGNKMD</sequence>
<evidence type="ECO:0000313" key="3">
    <source>
        <dbReference type="Proteomes" id="UP001152888"/>
    </source>
</evidence>
<dbReference type="Proteomes" id="UP001152888">
    <property type="component" value="Unassembled WGS sequence"/>
</dbReference>
<evidence type="ECO:0008006" key="4">
    <source>
        <dbReference type="Google" id="ProtNLM"/>
    </source>
</evidence>
<dbReference type="EMBL" id="CAKOFQ010007003">
    <property type="protein sequence ID" value="CAH1986627.1"/>
    <property type="molecule type" value="Genomic_DNA"/>
</dbReference>
<dbReference type="PANTHER" id="PTHR11552">
    <property type="entry name" value="GLUCOSE-METHANOL-CHOLINE GMC OXIDOREDUCTASE"/>
    <property type="match status" value="1"/>
</dbReference>
<evidence type="ECO:0000256" key="1">
    <source>
        <dbReference type="ARBA" id="ARBA00010790"/>
    </source>
</evidence>
<comment type="caution">
    <text evidence="2">The sequence shown here is derived from an EMBL/GenBank/DDBJ whole genome shotgun (WGS) entry which is preliminary data.</text>
</comment>
<dbReference type="InterPro" id="IPR036188">
    <property type="entry name" value="FAD/NAD-bd_sf"/>
</dbReference>
<dbReference type="SUPFAM" id="SSF51905">
    <property type="entry name" value="FAD/NAD(P)-binding domain"/>
    <property type="match status" value="1"/>
</dbReference>
<dbReference type="GO" id="GO:0016491">
    <property type="term" value="F:oxidoreductase activity"/>
    <property type="evidence" value="ECO:0007669"/>
    <property type="project" value="TreeGrafter"/>
</dbReference>
<dbReference type="AlphaFoldDB" id="A0A9P0L049"/>
<dbReference type="Pfam" id="PF13450">
    <property type="entry name" value="NAD_binding_8"/>
    <property type="match status" value="1"/>
</dbReference>
<proteinExistence type="inferred from homology"/>
<organism evidence="2 3">
    <name type="scientific">Acanthoscelides obtectus</name>
    <name type="common">Bean weevil</name>
    <name type="synonym">Bruchus obtectus</name>
    <dbReference type="NCBI Taxonomy" id="200917"/>
    <lineage>
        <taxon>Eukaryota</taxon>
        <taxon>Metazoa</taxon>
        <taxon>Ecdysozoa</taxon>
        <taxon>Arthropoda</taxon>
        <taxon>Hexapoda</taxon>
        <taxon>Insecta</taxon>
        <taxon>Pterygota</taxon>
        <taxon>Neoptera</taxon>
        <taxon>Endopterygota</taxon>
        <taxon>Coleoptera</taxon>
        <taxon>Polyphaga</taxon>
        <taxon>Cucujiformia</taxon>
        <taxon>Chrysomeloidea</taxon>
        <taxon>Chrysomelidae</taxon>
        <taxon>Bruchinae</taxon>
        <taxon>Bruchini</taxon>
        <taxon>Acanthoscelides</taxon>
    </lineage>
</organism>
<name>A0A9P0L049_ACAOB</name>
<dbReference type="OrthoDB" id="269227at2759"/>
<dbReference type="GO" id="GO:0050660">
    <property type="term" value="F:flavin adenine dinucleotide binding"/>
    <property type="evidence" value="ECO:0007669"/>
    <property type="project" value="InterPro"/>
</dbReference>
<reference evidence="2" key="1">
    <citation type="submission" date="2022-03" db="EMBL/GenBank/DDBJ databases">
        <authorList>
            <person name="Sayadi A."/>
        </authorList>
    </citation>
    <scope>NUCLEOTIDE SEQUENCE</scope>
</reference>
<dbReference type="Gene3D" id="3.50.50.60">
    <property type="entry name" value="FAD/NAD(P)-binding domain"/>
    <property type="match status" value="1"/>
</dbReference>
<protein>
    <recommendedName>
        <fullName evidence="4">Glucose-methanol-choline oxidoreductase N-terminal domain-containing protein</fullName>
    </recommendedName>
</protein>